<dbReference type="SUPFAM" id="SSF46689">
    <property type="entry name" value="Homeodomain-like"/>
    <property type="match status" value="1"/>
</dbReference>
<dbReference type="GO" id="GO:0003700">
    <property type="term" value="F:DNA-binding transcription factor activity"/>
    <property type="evidence" value="ECO:0007669"/>
    <property type="project" value="InterPro"/>
</dbReference>
<dbReference type="AlphaFoldDB" id="A0A2M9FXA3"/>
<dbReference type="SMART" id="SM00342">
    <property type="entry name" value="HTH_ARAC"/>
    <property type="match status" value="1"/>
</dbReference>
<feature type="domain" description="HTH araC/xylS-type" evidence="5">
    <location>
        <begin position="236"/>
        <end position="344"/>
    </location>
</feature>
<feature type="transmembrane region" description="Helical" evidence="4">
    <location>
        <begin position="32"/>
        <end position="50"/>
    </location>
</feature>
<evidence type="ECO:0000256" key="3">
    <source>
        <dbReference type="ARBA" id="ARBA00023163"/>
    </source>
</evidence>
<dbReference type="PANTHER" id="PTHR43280:SF29">
    <property type="entry name" value="ARAC-FAMILY TRANSCRIPTIONAL REGULATOR"/>
    <property type="match status" value="1"/>
</dbReference>
<organism evidence="6 7">
    <name type="scientific">Minwuia thermotolerans</name>
    <dbReference type="NCBI Taxonomy" id="2056226"/>
    <lineage>
        <taxon>Bacteria</taxon>
        <taxon>Pseudomonadati</taxon>
        <taxon>Pseudomonadota</taxon>
        <taxon>Alphaproteobacteria</taxon>
        <taxon>Minwuiales</taxon>
        <taxon>Minwuiaceae</taxon>
        <taxon>Minwuia</taxon>
    </lineage>
</organism>
<evidence type="ECO:0000313" key="6">
    <source>
        <dbReference type="EMBL" id="PJK28083.1"/>
    </source>
</evidence>
<dbReference type="Gene3D" id="1.10.10.60">
    <property type="entry name" value="Homeodomain-like"/>
    <property type="match status" value="1"/>
</dbReference>
<keyword evidence="4" id="KW-0472">Membrane</keyword>
<dbReference type="Proteomes" id="UP000229498">
    <property type="component" value="Unassembled WGS sequence"/>
</dbReference>
<protein>
    <recommendedName>
        <fullName evidence="5">HTH araC/xylS-type domain-containing protein</fullName>
    </recommendedName>
</protein>
<evidence type="ECO:0000256" key="1">
    <source>
        <dbReference type="ARBA" id="ARBA00023015"/>
    </source>
</evidence>
<keyword evidence="4" id="KW-0812">Transmembrane</keyword>
<dbReference type="PRINTS" id="PR00032">
    <property type="entry name" value="HTHARAC"/>
</dbReference>
<evidence type="ECO:0000256" key="4">
    <source>
        <dbReference type="SAM" id="Phobius"/>
    </source>
</evidence>
<proteinExistence type="predicted"/>
<feature type="transmembrane region" description="Helical" evidence="4">
    <location>
        <begin position="94"/>
        <end position="111"/>
    </location>
</feature>
<reference evidence="6 7" key="1">
    <citation type="submission" date="2017-11" db="EMBL/GenBank/DDBJ databases">
        <title>Draft genome sequence of Rhizobiales bacterium SY3-13.</title>
        <authorList>
            <person name="Sun C."/>
        </authorList>
    </citation>
    <scope>NUCLEOTIDE SEQUENCE [LARGE SCALE GENOMIC DNA]</scope>
    <source>
        <strain evidence="6 7">SY3-13</strain>
    </source>
</reference>
<dbReference type="PROSITE" id="PS01124">
    <property type="entry name" value="HTH_ARAC_FAMILY_2"/>
    <property type="match status" value="1"/>
</dbReference>
<accession>A0A2M9FXA3</accession>
<dbReference type="EMBL" id="PHIG01000048">
    <property type="protein sequence ID" value="PJK28083.1"/>
    <property type="molecule type" value="Genomic_DNA"/>
</dbReference>
<gene>
    <name evidence="6" type="ORF">CVT23_18785</name>
</gene>
<dbReference type="PANTHER" id="PTHR43280">
    <property type="entry name" value="ARAC-FAMILY TRANSCRIPTIONAL REGULATOR"/>
    <property type="match status" value="1"/>
</dbReference>
<name>A0A2M9FXA3_9PROT</name>
<dbReference type="Pfam" id="PF12833">
    <property type="entry name" value="HTH_18"/>
    <property type="match status" value="1"/>
</dbReference>
<keyword evidence="4" id="KW-1133">Transmembrane helix</keyword>
<keyword evidence="7" id="KW-1185">Reference proteome</keyword>
<feature type="transmembrane region" description="Helical" evidence="4">
    <location>
        <begin position="156"/>
        <end position="176"/>
    </location>
</feature>
<dbReference type="RefSeq" id="WP_109792936.1">
    <property type="nucleotide sequence ID" value="NZ_PHIG01000048.1"/>
</dbReference>
<dbReference type="InterPro" id="IPR020449">
    <property type="entry name" value="Tscrpt_reg_AraC-type_HTH"/>
</dbReference>
<keyword evidence="3" id="KW-0804">Transcription</keyword>
<feature type="transmembrane region" description="Helical" evidence="4">
    <location>
        <begin position="7"/>
        <end position="26"/>
    </location>
</feature>
<dbReference type="OrthoDB" id="5492415at2"/>
<dbReference type="InterPro" id="IPR009057">
    <property type="entry name" value="Homeodomain-like_sf"/>
</dbReference>
<evidence type="ECO:0000313" key="7">
    <source>
        <dbReference type="Proteomes" id="UP000229498"/>
    </source>
</evidence>
<keyword evidence="2" id="KW-0238">DNA-binding</keyword>
<keyword evidence="1" id="KW-0805">Transcription regulation</keyword>
<sequence>MNEDIEIVARLLAIGVNTVIAAVFLAVHPRRIGAWLMALLAVSVVGYLWLSGPWNATEVPAALRGAVGAWTALIPFLVWVIARMHLEDGFRPGWIWIPGLFVAWLAVWLIDHSGEWQTALRDGVRIAGLGALIDVARRALQGRPDDLVALRRGLRLTFAAASVGITAVVLAVELILSDAVARAPLEPIAAVAILVMSTLSAMVLLRPRGELFVNQTISTRPHKTVAGDASAPDEDAELARRIEAHAAAGELFKPELSITALATELGAPEYRLRRAINRHLGYRNFPAFLNHYRIEEARRRFADPANDRLPILTIAMDLGYGSVGPFNRAFRELTGQTPSAFRRQIASRRSADS</sequence>
<feature type="transmembrane region" description="Helical" evidence="4">
    <location>
        <begin position="62"/>
        <end position="82"/>
    </location>
</feature>
<dbReference type="InterPro" id="IPR018060">
    <property type="entry name" value="HTH_AraC"/>
</dbReference>
<comment type="caution">
    <text evidence="6">The sequence shown here is derived from an EMBL/GenBank/DDBJ whole genome shotgun (WGS) entry which is preliminary data.</text>
</comment>
<dbReference type="GO" id="GO:0043565">
    <property type="term" value="F:sequence-specific DNA binding"/>
    <property type="evidence" value="ECO:0007669"/>
    <property type="project" value="InterPro"/>
</dbReference>
<feature type="transmembrane region" description="Helical" evidence="4">
    <location>
        <begin position="188"/>
        <end position="205"/>
    </location>
</feature>
<evidence type="ECO:0000256" key="2">
    <source>
        <dbReference type="ARBA" id="ARBA00023125"/>
    </source>
</evidence>
<evidence type="ECO:0000259" key="5">
    <source>
        <dbReference type="PROSITE" id="PS01124"/>
    </source>
</evidence>